<gene>
    <name evidence="1" type="ORF">PORY_001803</name>
</gene>
<comment type="caution">
    <text evidence="1">The sequence shown here is derived from an EMBL/GenBank/DDBJ whole genome shotgun (WGS) entry which is preliminary data.</text>
</comment>
<name>A0ACB7CCJ5_9ASCO</name>
<accession>A0ACB7CCJ5</accession>
<evidence type="ECO:0000313" key="1">
    <source>
        <dbReference type="EMBL" id="KAG4304750.1"/>
    </source>
</evidence>
<reference evidence="1 2" key="1">
    <citation type="journal article" date="2021" name="Commun. Biol.">
        <title>Genomic insights into the host specific adaptation of the Pneumocystis genus.</title>
        <authorList>
            <person name="Cisse O.H."/>
            <person name="Ma L."/>
            <person name="Dekker J.P."/>
            <person name="Khil P.P."/>
            <person name="Youn J.-H."/>
            <person name="Brenchley J.M."/>
            <person name="Blair R."/>
            <person name="Pahar B."/>
            <person name="Chabe M."/>
            <person name="Van Rompay K.K.A."/>
            <person name="Keesler R."/>
            <person name="Sukura A."/>
            <person name="Hirsch V."/>
            <person name="Kutty G."/>
            <person name="Liu Y."/>
            <person name="Peng L."/>
            <person name="Chen J."/>
            <person name="Song J."/>
            <person name="Weissenbacher-Lang C."/>
            <person name="Xu J."/>
            <person name="Upham N.S."/>
            <person name="Stajich J.E."/>
            <person name="Cuomo C.A."/>
            <person name="Cushion M.T."/>
            <person name="Kovacs J.A."/>
        </authorList>
    </citation>
    <scope>NUCLEOTIDE SEQUENCE [LARGE SCALE GENOMIC DNA]</scope>
    <source>
        <strain evidence="1 2">RABM</strain>
    </source>
</reference>
<organism evidence="1 2">
    <name type="scientific">Pneumocystis oryctolagi</name>
    <dbReference type="NCBI Taxonomy" id="42067"/>
    <lineage>
        <taxon>Eukaryota</taxon>
        <taxon>Fungi</taxon>
        <taxon>Dikarya</taxon>
        <taxon>Ascomycota</taxon>
        <taxon>Taphrinomycotina</taxon>
        <taxon>Pneumocystomycetes</taxon>
        <taxon>Pneumocystaceae</taxon>
        <taxon>Pneumocystis</taxon>
    </lineage>
</organism>
<evidence type="ECO:0000313" key="2">
    <source>
        <dbReference type="Proteomes" id="UP000768646"/>
    </source>
</evidence>
<dbReference type="EMBL" id="JABTEG010000006">
    <property type="protein sequence ID" value="KAG4304750.1"/>
    <property type="molecule type" value="Genomic_DNA"/>
</dbReference>
<keyword evidence="2" id="KW-1185">Reference proteome</keyword>
<sequence>MNVLNAGFNPIRDLLKQSLQGLRINNEGFNPIRDLLKQSLQGLKNYKKFRNADRIIKLIDIDDERKLRVFMEKRMGQEVPGDSVDEQFRGYIFKITGGNDKQGFPMKQGVLLSSRVRLLLSKGHSCYRPRRDGERSRKSVRGCIVANDLAVLSLVIVKQGENDIPGLTDVANPKRLGPKRASKIRRFFNLSKEDDVRKFVIRREIIPKNENKKPYTKAPKIQRLVTPKALQRKRRLFKIKCKAAEKQKQASAEYALLLSKRIAEQKAKKAEVRKRRSRNSHPELAEKVARRIGITVGKINVIKYSNQEMAISIGESVRDEDVFIIQTGCDSINDHLMELLIMINACKTASARRITAVIPCFPYSRQDKKDKSRAPITAKLVANMLQTVGCNHIITMDLHASQIQGFFDVPLFAEPSMLKYIQETIDYKNAVIVSPDAGGAKRATAIADRLDLDFALIHKERQKVNEVSRMVLVGDVKGKVAILVDDMVDTCGTLSHAAETLMNNGALSVLAVVTHGILSGNAIEYINQSQLEKVVVTNTIPHDDKKAICSKLETIDIAPVLAECIRRIHYGERQFIKKSAFVLISNMASSNSEFRYSVSHDASSNLGSPLLTSVSIPESTKLVPSIQTTSPSKIKSSRSSPDRFIPTGHSVSTFRMRSPGSKKTSTDNDNGSPRSSKTVPKTHESCIAEALGFDRSANVFIYQKSSCSTKCKPGDDQSDLSFNLSTSKTMPKRPVSMQPIKVLDAPNLRDDFYTTLLAWSSKGDLAVGLADNVYLWNNTDGTTQVPEDFSDQFVSSLAFSYHGDILAIGRVDGMVQFWSKGEYAPRLELAHAGDIGCMTWRPKHPLRSKSKNDLLVGAHNGKIYYYEIEWTNSSANARLLKIISNAHQEQICGLAWNIDGTQFATGGNDNFVCLFDALRLDKPKIVWQHFAAVKALAFCPWQKSLLATGGGSHDKRIRFYHTHTGALINMIDCGGQVTSLTWSPTYREICATFGYSFSDISHRIAVYAWPTLKLLVSIPAGHPELRAIYAVNTVCKNENGENVGGGTIVVAASDETVRFYKMWEDERGSIASGGGGRAVRWEGVFGSDIVELVEGIDREGNEKIR</sequence>
<proteinExistence type="predicted"/>
<dbReference type="Proteomes" id="UP000768646">
    <property type="component" value="Unassembled WGS sequence"/>
</dbReference>
<protein>
    <submittedName>
        <fullName evidence="1">Uncharacterized protein</fullName>
    </submittedName>
</protein>